<organism evidence="4 5">
    <name type="scientific">Cutaneotrichosporon spelunceum</name>
    <dbReference type="NCBI Taxonomy" id="1672016"/>
    <lineage>
        <taxon>Eukaryota</taxon>
        <taxon>Fungi</taxon>
        <taxon>Dikarya</taxon>
        <taxon>Basidiomycota</taxon>
        <taxon>Agaricomycotina</taxon>
        <taxon>Tremellomycetes</taxon>
        <taxon>Trichosporonales</taxon>
        <taxon>Trichosporonaceae</taxon>
        <taxon>Cutaneotrichosporon</taxon>
    </lineage>
</organism>
<protein>
    <recommendedName>
        <fullName evidence="6">NAD(P)-binding protein</fullName>
    </recommendedName>
</protein>
<dbReference type="EMBL" id="BTCM01000003">
    <property type="protein sequence ID" value="GMK56344.1"/>
    <property type="molecule type" value="Genomic_DNA"/>
</dbReference>
<dbReference type="GO" id="GO:0016491">
    <property type="term" value="F:oxidoreductase activity"/>
    <property type="evidence" value="ECO:0007669"/>
    <property type="project" value="UniProtKB-KW"/>
</dbReference>
<proteinExistence type="inferred from homology"/>
<evidence type="ECO:0000256" key="2">
    <source>
        <dbReference type="ARBA" id="ARBA00022857"/>
    </source>
</evidence>
<dbReference type="Gene3D" id="3.40.50.720">
    <property type="entry name" value="NAD(P)-binding Rossmann-like Domain"/>
    <property type="match status" value="1"/>
</dbReference>
<keyword evidence="3" id="KW-0560">Oxidoreductase</keyword>
<dbReference type="CDD" id="cd05233">
    <property type="entry name" value="SDR_c"/>
    <property type="match status" value="1"/>
</dbReference>
<dbReference type="PRINTS" id="PR00080">
    <property type="entry name" value="SDRFAMILY"/>
</dbReference>
<dbReference type="InterPro" id="IPR036291">
    <property type="entry name" value="NAD(P)-bd_dom_sf"/>
</dbReference>
<dbReference type="FunFam" id="3.40.50.720:FF:000084">
    <property type="entry name" value="Short-chain dehydrogenase reductase"/>
    <property type="match status" value="1"/>
</dbReference>
<keyword evidence="2" id="KW-0521">NADP</keyword>
<dbReference type="Pfam" id="PF13561">
    <property type="entry name" value="adh_short_C2"/>
    <property type="match status" value="1"/>
</dbReference>
<comment type="similarity">
    <text evidence="1">Belongs to the short-chain dehydrogenases/reductases (SDR) family.</text>
</comment>
<evidence type="ECO:0000256" key="1">
    <source>
        <dbReference type="ARBA" id="ARBA00006484"/>
    </source>
</evidence>
<dbReference type="InterPro" id="IPR002347">
    <property type="entry name" value="SDR_fam"/>
</dbReference>
<dbReference type="Proteomes" id="UP001222932">
    <property type="component" value="Unassembled WGS sequence"/>
</dbReference>
<name>A0AAD3TTK6_9TREE</name>
<dbReference type="PROSITE" id="PS00061">
    <property type="entry name" value="ADH_SHORT"/>
    <property type="match status" value="1"/>
</dbReference>
<dbReference type="PRINTS" id="PR00081">
    <property type="entry name" value="GDHRDH"/>
</dbReference>
<comment type="caution">
    <text evidence="4">The sequence shown here is derived from an EMBL/GenBank/DDBJ whole genome shotgun (WGS) entry which is preliminary data.</text>
</comment>
<dbReference type="InterPro" id="IPR020904">
    <property type="entry name" value="Sc_DH/Rdtase_CS"/>
</dbReference>
<gene>
    <name evidence="4" type="ORF">CspeluHIS016_0301840</name>
</gene>
<evidence type="ECO:0000313" key="5">
    <source>
        <dbReference type="Proteomes" id="UP001222932"/>
    </source>
</evidence>
<evidence type="ECO:0008006" key="6">
    <source>
        <dbReference type="Google" id="ProtNLM"/>
    </source>
</evidence>
<sequence>MAQPTAQLCFCLALAHSQTTDSTDMLDKNEATGVRTAVLDRIRQSTREDTGTGRVAHKVGIVTGVGPVSGIGTFASRLFAREGARALYLLDLSDALPGFAADLAKTFPGTKVTFVHGDAADEATVRDIVARAVKDEGRLDFYFANAGISGVRPKEWGKFDPNSRESQLQALTHGGRRVDEMSVDEFMEIQRVNVLSGFLALKYAAPAMQDAAPSVGKRIPGGSIVLTASVAGRLANAGSLPYSASKAAVVSMAQTGAYEYAGYNIRINAICPGLIQTDMTAAVFAVARANNNEGATGQINPLLRHGLPVEIAHAALWLVSDDASYVNGQPIPVDGGLTASMPYQRKLVKRPAKL</sequence>
<keyword evidence="5" id="KW-1185">Reference proteome</keyword>
<dbReference type="PANTHER" id="PTHR43180:SF66">
    <property type="entry name" value="SHORT-CHAIN DEHYDROGENASE_REDUCTASE FAMILY PROTEIN"/>
    <property type="match status" value="1"/>
</dbReference>
<evidence type="ECO:0000313" key="4">
    <source>
        <dbReference type="EMBL" id="GMK56344.1"/>
    </source>
</evidence>
<reference evidence="4" key="2">
    <citation type="submission" date="2023-06" db="EMBL/GenBank/DDBJ databases">
        <authorList>
            <person name="Kobayashi Y."/>
            <person name="Kayamori A."/>
            <person name="Aoki K."/>
            <person name="Shiwa Y."/>
            <person name="Fujita N."/>
            <person name="Sugita T."/>
            <person name="Iwasaki W."/>
            <person name="Tanaka N."/>
            <person name="Takashima M."/>
        </authorList>
    </citation>
    <scope>NUCLEOTIDE SEQUENCE</scope>
    <source>
        <strain evidence="4">HIS016</strain>
    </source>
</reference>
<accession>A0AAD3TTK6</accession>
<dbReference type="AlphaFoldDB" id="A0AAD3TTK6"/>
<reference evidence="4" key="1">
    <citation type="journal article" date="2023" name="BMC Genomics">
        <title>Chromosome-level genome assemblies of Cutaneotrichosporon spp. (Trichosporonales, Basidiomycota) reveal imbalanced evolution between nucleotide sequences and chromosome synteny.</title>
        <authorList>
            <person name="Kobayashi Y."/>
            <person name="Kayamori A."/>
            <person name="Aoki K."/>
            <person name="Shiwa Y."/>
            <person name="Matsutani M."/>
            <person name="Fujita N."/>
            <person name="Sugita T."/>
            <person name="Iwasaki W."/>
            <person name="Tanaka N."/>
            <person name="Takashima M."/>
        </authorList>
    </citation>
    <scope>NUCLEOTIDE SEQUENCE</scope>
    <source>
        <strain evidence="4">HIS016</strain>
    </source>
</reference>
<evidence type="ECO:0000256" key="3">
    <source>
        <dbReference type="ARBA" id="ARBA00023002"/>
    </source>
</evidence>
<dbReference type="SUPFAM" id="SSF51735">
    <property type="entry name" value="NAD(P)-binding Rossmann-fold domains"/>
    <property type="match status" value="1"/>
</dbReference>
<dbReference type="PANTHER" id="PTHR43180">
    <property type="entry name" value="3-OXOACYL-(ACYL-CARRIER-PROTEIN) REDUCTASE (AFU_ORTHOLOGUE AFUA_6G11210)"/>
    <property type="match status" value="1"/>
</dbReference>